<feature type="binding site" evidence="10">
    <location>
        <position position="267"/>
    </location>
    <ligand>
        <name>NAD(+)</name>
        <dbReference type="ChEBI" id="CHEBI:57540"/>
    </ligand>
</feature>
<dbReference type="RefSeq" id="WP_214419982.1">
    <property type="nucleotide sequence ID" value="NZ_CP075546.1"/>
</dbReference>
<evidence type="ECO:0000256" key="3">
    <source>
        <dbReference type="ARBA" id="ARBA00012954"/>
    </source>
</evidence>
<evidence type="ECO:0000256" key="8">
    <source>
        <dbReference type="PIRSR" id="PIRSR500134-1"/>
    </source>
</evidence>
<evidence type="ECO:0000256" key="6">
    <source>
        <dbReference type="ARBA" id="ARBA00047473"/>
    </source>
</evidence>
<dbReference type="Pfam" id="PF00984">
    <property type="entry name" value="UDPG_MGDP_dh"/>
    <property type="match status" value="1"/>
</dbReference>
<dbReference type="InterPro" id="IPR036220">
    <property type="entry name" value="UDP-Glc/GDP-Man_DH_C_sf"/>
</dbReference>
<evidence type="ECO:0000256" key="2">
    <source>
        <dbReference type="ARBA" id="ARBA00006601"/>
    </source>
</evidence>
<dbReference type="PIRSF" id="PIRSF500134">
    <property type="entry name" value="UDPglc_DH_bac"/>
    <property type="match status" value="1"/>
</dbReference>
<feature type="binding site" evidence="10">
    <location>
        <position position="122"/>
    </location>
    <ligand>
        <name>NAD(+)</name>
        <dbReference type="ChEBI" id="CHEBI:57540"/>
    </ligand>
</feature>
<keyword evidence="4 7" id="KW-0560">Oxidoreductase</keyword>
<proteinExistence type="inferred from homology"/>
<dbReference type="Gene3D" id="1.20.5.100">
    <property type="entry name" value="Cytochrome c1, transmembrane anchor, C-terminal"/>
    <property type="match status" value="1"/>
</dbReference>
<dbReference type="GO" id="GO:0003979">
    <property type="term" value="F:UDP-glucose 6-dehydrogenase activity"/>
    <property type="evidence" value="ECO:0007669"/>
    <property type="project" value="UniProtKB-EC"/>
</dbReference>
<dbReference type="PIRSF" id="PIRSF000124">
    <property type="entry name" value="UDPglc_GDPman_dh"/>
    <property type="match status" value="1"/>
</dbReference>
<dbReference type="GO" id="GO:0006065">
    <property type="term" value="P:UDP-glucuronate biosynthetic process"/>
    <property type="evidence" value="ECO:0007669"/>
    <property type="project" value="UniProtKB-UniPathway"/>
</dbReference>
<feature type="binding site" evidence="10">
    <location>
        <position position="35"/>
    </location>
    <ligand>
        <name>NAD(+)</name>
        <dbReference type="ChEBI" id="CHEBI:57540"/>
    </ligand>
</feature>
<dbReference type="InterPro" id="IPR014027">
    <property type="entry name" value="UDP-Glc/GDP-Man_DH_C"/>
</dbReference>
<dbReference type="SUPFAM" id="SSF52413">
    <property type="entry name" value="UDP-glucose/GDP-mannose dehydrogenase C-terminal domain"/>
    <property type="match status" value="1"/>
</dbReference>
<evidence type="ECO:0000256" key="1">
    <source>
        <dbReference type="ARBA" id="ARBA00004701"/>
    </source>
</evidence>
<dbReference type="GO" id="GO:0000271">
    <property type="term" value="P:polysaccharide biosynthetic process"/>
    <property type="evidence" value="ECO:0007669"/>
    <property type="project" value="InterPro"/>
</dbReference>
<feature type="active site" description="Nucleophile" evidence="8">
    <location>
        <position position="264"/>
    </location>
</feature>
<accession>A0A8E7AWX5</accession>
<evidence type="ECO:0000256" key="4">
    <source>
        <dbReference type="ARBA" id="ARBA00023002"/>
    </source>
</evidence>
<dbReference type="InterPro" id="IPR036291">
    <property type="entry name" value="NAD(P)-bd_dom_sf"/>
</dbReference>
<evidence type="ECO:0000313" key="13">
    <source>
        <dbReference type="Proteomes" id="UP000680656"/>
    </source>
</evidence>
<dbReference type="PANTHER" id="PTHR43750">
    <property type="entry name" value="UDP-GLUCOSE 6-DEHYDROGENASE TUAD"/>
    <property type="match status" value="1"/>
</dbReference>
<feature type="binding site" evidence="9">
    <location>
        <position position="208"/>
    </location>
    <ligand>
        <name>substrate</name>
    </ligand>
</feature>
<dbReference type="InterPro" id="IPR014026">
    <property type="entry name" value="UDP-Glc/GDP-Man_DH_dimer"/>
</dbReference>
<dbReference type="SUPFAM" id="SSF48179">
    <property type="entry name" value="6-phosphogluconate dehydrogenase C-terminal domain-like"/>
    <property type="match status" value="1"/>
</dbReference>
<comment type="catalytic activity">
    <reaction evidence="6 7">
        <text>UDP-alpha-D-glucose + 2 NAD(+) + H2O = UDP-alpha-D-glucuronate + 2 NADH + 3 H(+)</text>
        <dbReference type="Rhea" id="RHEA:23596"/>
        <dbReference type="ChEBI" id="CHEBI:15377"/>
        <dbReference type="ChEBI" id="CHEBI:15378"/>
        <dbReference type="ChEBI" id="CHEBI:57540"/>
        <dbReference type="ChEBI" id="CHEBI:57945"/>
        <dbReference type="ChEBI" id="CHEBI:58052"/>
        <dbReference type="ChEBI" id="CHEBI:58885"/>
        <dbReference type="EC" id="1.1.1.22"/>
    </reaction>
</comment>
<dbReference type="InterPro" id="IPR001732">
    <property type="entry name" value="UDP-Glc/GDP-Man_DH_N"/>
</dbReference>
<evidence type="ECO:0000256" key="9">
    <source>
        <dbReference type="PIRSR" id="PIRSR500134-2"/>
    </source>
</evidence>
<feature type="binding site" evidence="9">
    <location>
        <position position="324"/>
    </location>
    <ligand>
        <name>substrate</name>
    </ligand>
</feature>
<dbReference type="InterPro" id="IPR008927">
    <property type="entry name" value="6-PGluconate_DH-like_C_sf"/>
</dbReference>
<feature type="binding site" evidence="9">
    <location>
        <begin position="156"/>
        <end position="159"/>
    </location>
    <ligand>
        <name>substrate</name>
    </ligand>
</feature>
<protein>
    <recommendedName>
        <fullName evidence="3 7">UDP-glucose 6-dehydrogenase</fullName>
        <ecNumber evidence="3 7">1.1.1.22</ecNumber>
    </recommendedName>
</protein>
<feature type="binding site" evidence="9">
    <location>
        <position position="261"/>
    </location>
    <ligand>
        <name>substrate</name>
    </ligand>
</feature>
<dbReference type="UniPathway" id="UPA00038">
    <property type="reaction ID" value="UER00491"/>
</dbReference>
<sequence length="422" mass="46185">MKIAIFGSGYVGLVSGVCLAELGNEVTFVDIDSNKLESIQRGTPPIYEEGLEELLKKNLTRIHSSSAAQYDSSDAEAIFICVGTPPNPDGTPNYKFIRTVTAQIGESIKKTPHNVTIIVKSTVLPGTTEEIIRPILEEHSEKKVGRELGLAMNPEFLKEGLAIHDFMNPDRIIIGSMDEYSREILTRIYAPFSCKKLHTTPKVAEMIKYVSNAFLATKISFANEIGNICKRNGIDTEEVFTGVGMDARINPAFFVSGIGFGGSCFPKDVQALISHATNQGLPPKLLPAVLSINDEQPLRLISILKKYIPNLHGKRIGILGLSFKPCSDDIRESRVIPILASLLEEGAEIMAYDPLAIEQMKHIFPGITYVKSAEAVLNTEAVLIATAHPEFELLNYEGKVVIDGRRVRAAAKGAAIYEGVCW</sequence>
<dbReference type="InterPro" id="IPR028357">
    <property type="entry name" value="UDPglc_DH_bac"/>
</dbReference>
<keyword evidence="13" id="KW-1185">Reference proteome</keyword>
<feature type="binding site" evidence="9">
    <location>
        <begin position="253"/>
        <end position="257"/>
    </location>
    <ligand>
        <name>substrate</name>
    </ligand>
</feature>
<feature type="domain" description="UDP-glucose/GDP-mannose dehydrogenase C-terminal" evidence="11">
    <location>
        <begin position="317"/>
        <end position="410"/>
    </location>
</feature>
<evidence type="ECO:0000256" key="7">
    <source>
        <dbReference type="PIRNR" id="PIRNR000124"/>
    </source>
</evidence>
<dbReference type="SUPFAM" id="SSF51735">
    <property type="entry name" value="NAD(P)-binding Rossmann-fold domains"/>
    <property type="match status" value="1"/>
</dbReference>
<keyword evidence="5 7" id="KW-0520">NAD</keyword>
<reference evidence="12 13" key="1">
    <citation type="submission" date="2021-05" db="EMBL/GenBank/DDBJ databases">
        <title>A novel Methanospirillum isolate from a pyrite-forming mixed culture.</title>
        <authorList>
            <person name="Bunk B."/>
            <person name="Sproer C."/>
            <person name="Spring S."/>
            <person name="Pester M."/>
        </authorList>
    </citation>
    <scope>NUCLEOTIDE SEQUENCE [LARGE SCALE GENOMIC DNA]</scope>
    <source>
        <strain evidence="12 13">J.3.6.1-F.2.7.3</strain>
    </source>
</reference>
<dbReference type="GeneID" id="65095757"/>
<gene>
    <name evidence="12" type="ORF">KHC33_01195</name>
</gene>
<dbReference type="PANTHER" id="PTHR43750:SF3">
    <property type="entry name" value="UDP-GLUCOSE 6-DEHYDROGENASE TUAD"/>
    <property type="match status" value="1"/>
</dbReference>
<organism evidence="12 13">
    <name type="scientific">Methanospirillum purgamenti</name>
    <dbReference type="NCBI Taxonomy" id="2834276"/>
    <lineage>
        <taxon>Archaea</taxon>
        <taxon>Methanobacteriati</taxon>
        <taxon>Methanobacteriota</taxon>
        <taxon>Stenosarchaea group</taxon>
        <taxon>Methanomicrobia</taxon>
        <taxon>Methanomicrobiales</taxon>
        <taxon>Methanospirillaceae</taxon>
        <taxon>Methanospirillum</taxon>
    </lineage>
</organism>
<feature type="binding site" evidence="10">
    <location>
        <position position="30"/>
    </location>
    <ligand>
        <name>NAD(+)</name>
        <dbReference type="ChEBI" id="CHEBI:57540"/>
    </ligand>
</feature>
<dbReference type="AlphaFoldDB" id="A0A8E7AWX5"/>
<dbReference type="GO" id="GO:0051287">
    <property type="term" value="F:NAD binding"/>
    <property type="evidence" value="ECO:0007669"/>
    <property type="project" value="InterPro"/>
</dbReference>
<name>A0A8E7AWX5_9EURY</name>
<feature type="binding site" evidence="10">
    <location>
        <position position="84"/>
    </location>
    <ligand>
        <name>NAD(+)</name>
        <dbReference type="ChEBI" id="CHEBI:57540"/>
    </ligand>
</feature>
<feature type="binding site" evidence="10">
    <location>
        <position position="331"/>
    </location>
    <ligand>
        <name>NAD(+)</name>
        <dbReference type="ChEBI" id="CHEBI:57540"/>
    </ligand>
</feature>
<feature type="binding site" evidence="10">
    <location>
        <position position="159"/>
    </location>
    <ligand>
        <name>NAD(+)</name>
        <dbReference type="ChEBI" id="CHEBI:57540"/>
    </ligand>
</feature>
<evidence type="ECO:0000256" key="10">
    <source>
        <dbReference type="PIRSR" id="PIRSR500134-3"/>
    </source>
</evidence>
<comment type="similarity">
    <text evidence="2 7">Belongs to the UDP-glucose/GDP-mannose dehydrogenase family.</text>
</comment>
<dbReference type="KEGG" id="mrtj:KHC33_01195"/>
<dbReference type="Proteomes" id="UP000680656">
    <property type="component" value="Chromosome"/>
</dbReference>
<evidence type="ECO:0000313" key="12">
    <source>
        <dbReference type="EMBL" id="QVV89182.1"/>
    </source>
</evidence>
<dbReference type="SMART" id="SM00984">
    <property type="entry name" value="UDPG_MGDP_dh_C"/>
    <property type="match status" value="1"/>
</dbReference>
<evidence type="ECO:0000259" key="11">
    <source>
        <dbReference type="SMART" id="SM00984"/>
    </source>
</evidence>
<dbReference type="Pfam" id="PF03720">
    <property type="entry name" value="UDPG_MGDP_dh_C"/>
    <property type="match status" value="1"/>
</dbReference>
<comment type="pathway">
    <text evidence="1">Nucleotide-sugar biosynthesis; UDP-alpha-D-glucuronate biosynthesis; UDP-alpha-D-glucuronate from UDP-alpha-D-glucose: step 1/1.</text>
</comment>
<dbReference type="EC" id="1.1.1.22" evidence="3 7"/>
<dbReference type="EMBL" id="CP075546">
    <property type="protein sequence ID" value="QVV89182.1"/>
    <property type="molecule type" value="Genomic_DNA"/>
</dbReference>
<dbReference type="Pfam" id="PF03721">
    <property type="entry name" value="UDPG_MGDP_dh_N"/>
    <property type="match status" value="1"/>
</dbReference>
<dbReference type="NCBIfam" id="TIGR03026">
    <property type="entry name" value="NDP-sugDHase"/>
    <property type="match status" value="1"/>
</dbReference>
<evidence type="ECO:0000256" key="5">
    <source>
        <dbReference type="ARBA" id="ARBA00023027"/>
    </source>
</evidence>
<dbReference type="InterPro" id="IPR017476">
    <property type="entry name" value="UDP-Glc/GDP-Man"/>
</dbReference>
<dbReference type="Gene3D" id="3.40.50.720">
    <property type="entry name" value="NAD(P)-binding Rossmann-like Domain"/>
    <property type="match status" value="2"/>
</dbReference>